<evidence type="ECO:0008006" key="3">
    <source>
        <dbReference type="Google" id="ProtNLM"/>
    </source>
</evidence>
<dbReference type="OrthoDB" id="5767078at2"/>
<gene>
    <name evidence="1" type="ordered locus">swp_1947</name>
</gene>
<accession>B8CLQ3</accession>
<keyword evidence="2" id="KW-1185">Reference proteome</keyword>
<dbReference type="Proteomes" id="UP000000753">
    <property type="component" value="Chromosome"/>
</dbReference>
<dbReference type="RefSeq" id="WP_020912079.1">
    <property type="nucleotide sequence ID" value="NC_011566.1"/>
</dbReference>
<dbReference type="PROSITE" id="PS51257">
    <property type="entry name" value="PROKAR_LIPOPROTEIN"/>
    <property type="match status" value="1"/>
</dbReference>
<name>B8CLQ3_SHEPW</name>
<dbReference type="EMBL" id="CP000472">
    <property type="protein sequence ID" value="ACJ28704.1"/>
    <property type="molecule type" value="Genomic_DNA"/>
</dbReference>
<evidence type="ECO:0000313" key="1">
    <source>
        <dbReference type="EMBL" id="ACJ28704.1"/>
    </source>
</evidence>
<dbReference type="HOGENOM" id="CLU_144715_0_0_6"/>
<protein>
    <recommendedName>
        <fullName evidence="3">Lipoprotein</fullName>
    </recommendedName>
</protein>
<proteinExistence type="predicted"/>
<organism evidence="1 2">
    <name type="scientific">Shewanella piezotolerans (strain WP3 / JCM 13877)</name>
    <dbReference type="NCBI Taxonomy" id="225849"/>
    <lineage>
        <taxon>Bacteria</taxon>
        <taxon>Pseudomonadati</taxon>
        <taxon>Pseudomonadota</taxon>
        <taxon>Gammaproteobacteria</taxon>
        <taxon>Alteromonadales</taxon>
        <taxon>Shewanellaceae</taxon>
        <taxon>Shewanella</taxon>
    </lineage>
</organism>
<sequence length="153" mass="17305">MLKYLVLIVSLLSVSACDNTAGQSVLADPSIPSMRTPELSSLGFLNAIYVERDVEKAKLFVDDSMKDILSHYYIAASVQRHVLNLSLTDVEMEVDEVDIDFFRKTTEDVTVIVKIMGLRGGQFWVDDRTLRLNKRKGKWIITEVVPEKRNVNG</sequence>
<dbReference type="AlphaFoldDB" id="B8CLQ3"/>
<dbReference type="eggNOG" id="ENOG502ZCGV">
    <property type="taxonomic scope" value="Bacteria"/>
</dbReference>
<evidence type="ECO:0000313" key="2">
    <source>
        <dbReference type="Proteomes" id="UP000000753"/>
    </source>
</evidence>
<reference evidence="1 2" key="1">
    <citation type="journal article" date="2008" name="PLoS ONE">
        <title>Environmental adaptation: genomic analysis of the piezotolerant and psychrotolerant deep-sea iron reducing bacterium Shewanella piezotolerans WP3.</title>
        <authorList>
            <person name="Wang F."/>
            <person name="Wang J."/>
            <person name="Jian H."/>
            <person name="Zhang B."/>
            <person name="Li S."/>
            <person name="Wang F."/>
            <person name="Zeng X."/>
            <person name="Gao L."/>
            <person name="Bartlett D.H."/>
            <person name="Yu J."/>
            <person name="Hu S."/>
            <person name="Xiao X."/>
        </authorList>
    </citation>
    <scope>NUCLEOTIDE SEQUENCE [LARGE SCALE GENOMIC DNA]</scope>
    <source>
        <strain evidence="2">WP3 / JCM 13877</strain>
    </source>
</reference>
<dbReference type="KEGG" id="swp:swp_1947"/>